<evidence type="ECO:0000313" key="4">
    <source>
        <dbReference type="Proteomes" id="UP000553343"/>
    </source>
</evidence>
<feature type="transmembrane region" description="Helical" evidence="1">
    <location>
        <begin position="26"/>
        <end position="45"/>
    </location>
</feature>
<evidence type="ECO:0000313" key="3">
    <source>
        <dbReference type="EMBL" id="NWH06475.1"/>
    </source>
</evidence>
<accession>A0A850TAQ5</accession>
<evidence type="ECO:0000256" key="1">
    <source>
        <dbReference type="SAM" id="Phobius"/>
    </source>
</evidence>
<gene>
    <name evidence="3" type="ORF">HXW94_16045</name>
</gene>
<keyword evidence="1" id="KW-0812">Transmembrane</keyword>
<dbReference type="Gene3D" id="3.40.190.10">
    <property type="entry name" value="Periplasmic binding protein-like II"/>
    <property type="match status" value="2"/>
</dbReference>
<comment type="caution">
    <text evidence="3">The sequence shown here is derived from an EMBL/GenBank/DDBJ whole genome shotgun (WGS) entry which is preliminary data.</text>
</comment>
<dbReference type="SUPFAM" id="SSF53850">
    <property type="entry name" value="Periplasmic binding protein-like II"/>
    <property type="match status" value="1"/>
</dbReference>
<keyword evidence="1" id="KW-0472">Membrane</keyword>
<dbReference type="InterPro" id="IPR015168">
    <property type="entry name" value="SsuA/THI5"/>
</dbReference>
<protein>
    <submittedName>
        <fullName evidence="3">ABC transporter substrate-binding protein</fullName>
    </submittedName>
</protein>
<dbReference type="RefSeq" id="WP_178367928.1">
    <property type="nucleotide sequence ID" value="NZ_JACADJ010000079.1"/>
</dbReference>
<proteinExistence type="predicted"/>
<dbReference type="PANTHER" id="PTHR30024">
    <property type="entry name" value="ALIPHATIC SULFONATES-BINDING PROTEIN-RELATED"/>
    <property type="match status" value="1"/>
</dbReference>
<dbReference type="Proteomes" id="UP000553343">
    <property type="component" value="Unassembled WGS sequence"/>
</dbReference>
<keyword evidence="1" id="KW-1133">Transmembrane helix</keyword>
<sequence length="334" mass="36512">MPQDTLGNRLGPGIAFKLFLRLTEQFVLALIFFLVACCPAPGFAFNAGTWKTAQTIQPFFYDRFTGAGKNVKVFSFTNPADQKTALMAGNLDICGTTIAHAIHSAALGQPVVVVAALCNKCSAFVVAADSPVRSPADLKGKKIGYVPGTMHEILLRETLVRSGLSPDREVALTRVDFFDMGLALARGGIDAFVSGEPFPTIAVIKGYGRILSYPYYGESIGTINAGMLVTRNSVEKNHGLVLEMVRAHARATRLLKQDRQLWLAKASEFGTPMEILAGAAHNMELAWDMDPDFVEKARALGERMQALGLIRRQPDYSRLFDLRFVDQIRAEIGE</sequence>
<keyword evidence="4" id="KW-1185">Reference proteome</keyword>
<reference evidence="3 4" key="1">
    <citation type="submission" date="2020-06" db="EMBL/GenBank/DDBJ databases">
        <title>High-quality draft genome of sulfate reducer Desulfobacter latus type strain AcrS2 isolated from marine sediment.</title>
        <authorList>
            <person name="Hoppe M."/>
            <person name="Larsen C.K."/>
            <person name="Marshall I.P.G."/>
            <person name="Schramm A."/>
            <person name="Marietou A.G."/>
        </authorList>
    </citation>
    <scope>NUCLEOTIDE SEQUENCE [LARGE SCALE GENOMIC DNA]</scope>
    <source>
        <strain evidence="3 4">AcRS2</strain>
    </source>
</reference>
<organism evidence="3 4">
    <name type="scientific">Desulfobacter latus</name>
    <dbReference type="NCBI Taxonomy" id="2292"/>
    <lineage>
        <taxon>Bacteria</taxon>
        <taxon>Pseudomonadati</taxon>
        <taxon>Thermodesulfobacteriota</taxon>
        <taxon>Desulfobacteria</taxon>
        <taxon>Desulfobacterales</taxon>
        <taxon>Desulfobacteraceae</taxon>
        <taxon>Desulfobacter</taxon>
    </lineage>
</organism>
<dbReference type="Pfam" id="PF09084">
    <property type="entry name" value="NMT1"/>
    <property type="match status" value="1"/>
</dbReference>
<dbReference type="AlphaFoldDB" id="A0A850TAQ5"/>
<dbReference type="CDD" id="cd01008">
    <property type="entry name" value="PBP2_NrtA_SsuA_CpmA_like"/>
    <property type="match status" value="1"/>
</dbReference>
<evidence type="ECO:0000259" key="2">
    <source>
        <dbReference type="Pfam" id="PF09084"/>
    </source>
</evidence>
<feature type="domain" description="SsuA/THI5-like" evidence="2">
    <location>
        <begin position="64"/>
        <end position="256"/>
    </location>
</feature>
<name>A0A850TAQ5_9BACT</name>
<dbReference type="EMBL" id="JACADJ010000079">
    <property type="protein sequence ID" value="NWH06475.1"/>
    <property type="molecule type" value="Genomic_DNA"/>
</dbReference>